<evidence type="ECO:0000256" key="1">
    <source>
        <dbReference type="ARBA" id="ARBA00022679"/>
    </source>
</evidence>
<keyword evidence="5" id="KW-1185">Reference proteome</keyword>
<dbReference type="PANTHER" id="PTHR34069:SF3">
    <property type="entry name" value="ACYL-COA:ACYL-COA ALKYLTRANSFERASE"/>
    <property type="match status" value="1"/>
</dbReference>
<sequence length="347" mass="37210">MKYRKVTIEALGYELAPVVVTSTELEARLEPLYRYLRIAPGQLQALTGIRERRWWEPGYPLSHGAIAAARKVLLSTGISPDDIGALIYAGVCREQFEPATACRVAAGLGIGGKAAVFDLSNACLGVLNGILDVANRIELGQIKAGLVVSCESAREINDIMIARMLEERTMQHFAASLATLTGGSGAVAVLLTDGSFTGVSRRQLLGGITQTAPEHHRLCLWGVAPDGKGGYTQSMSTDGVNVMNYGVELGRQTWEAFLPQVGWRAAEIDKVICHQVGSAHQSAILKSLDIPSDKDFTSYEYLGNMGTVSLPLTAAIADERDILEEGDKVAFLGIGSGLNCLMLGMDW</sequence>
<name>A0ABS5U3E6_9BACT</name>
<organism evidence="4 5">
    <name type="scientific">Pelotalea chapellei</name>
    <dbReference type="NCBI Taxonomy" id="44671"/>
    <lineage>
        <taxon>Bacteria</taxon>
        <taxon>Pseudomonadati</taxon>
        <taxon>Thermodesulfobacteriota</taxon>
        <taxon>Desulfuromonadia</taxon>
        <taxon>Geobacterales</taxon>
        <taxon>Geobacteraceae</taxon>
        <taxon>Pelotalea</taxon>
    </lineage>
</organism>
<feature type="domain" description="Beta-ketoacyl-[acyl-carrier-protein] synthase III C-terminal" evidence="3">
    <location>
        <begin position="260"/>
        <end position="340"/>
    </location>
</feature>
<dbReference type="EMBL" id="JAHDYS010000001">
    <property type="protein sequence ID" value="MBT1070193.1"/>
    <property type="molecule type" value="Genomic_DNA"/>
</dbReference>
<dbReference type="CDD" id="cd00830">
    <property type="entry name" value="KAS_III"/>
    <property type="match status" value="1"/>
</dbReference>
<evidence type="ECO:0000313" key="5">
    <source>
        <dbReference type="Proteomes" id="UP000784128"/>
    </source>
</evidence>
<dbReference type="Pfam" id="PF08541">
    <property type="entry name" value="ACP_syn_III_C"/>
    <property type="match status" value="1"/>
</dbReference>
<dbReference type="Gene3D" id="3.40.47.10">
    <property type="match status" value="2"/>
</dbReference>
<reference evidence="4 5" key="1">
    <citation type="submission" date="2021-05" db="EMBL/GenBank/DDBJ databases">
        <title>The draft genome of Geobacter chapellei DSM 13688.</title>
        <authorList>
            <person name="Xu Z."/>
            <person name="Masuda Y."/>
            <person name="Itoh H."/>
            <person name="Senoo K."/>
        </authorList>
    </citation>
    <scope>NUCLEOTIDE SEQUENCE [LARGE SCALE GENOMIC DNA]</scope>
    <source>
        <strain evidence="4 5">DSM 13688</strain>
    </source>
</reference>
<dbReference type="NCBIfam" id="NF006720">
    <property type="entry name" value="PRK09258.1"/>
    <property type="match status" value="1"/>
</dbReference>
<proteinExistence type="predicted"/>
<gene>
    <name evidence="4" type="ORF">KJB30_00165</name>
</gene>
<accession>A0ABS5U3E6</accession>
<dbReference type="InterPro" id="IPR013747">
    <property type="entry name" value="ACP_syn_III_C"/>
</dbReference>
<dbReference type="PANTHER" id="PTHR34069">
    <property type="entry name" value="3-OXOACYL-[ACYL-CARRIER-PROTEIN] SYNTHASE 3"/>
    <property type="match status" value="1"/>
</dbReference>
<keyword evidence="2" id="KW-0012">Acyltransferase</keyword>
<dbReference type="RefSeq" id="WP_214295910.1">
    <property type="nucleotide sequence ID" value="NZ_JAHDYS010000001.1"/>
</dbReference>
<protein>
    <submittedName>
        <fullName evidence="4">3-oxoacyl-ACP synthase III</fullName>
    </submittedName>
</protein>
<dbReference type="InterPro" id="IPR016039">
    <property type="entry name" value="Thiolase-like"/>
</dbReference>
<dbReference type="SUPFAM" id="SSF53901">
    <property type="entry name" value="Thiolase-like"/>
    <property type="match status" value="1"/>
</dbReference>
<keyword evidence="1" id="KW-0808">Transferase</keyword>
<evidence type="ECO:0000259" key="3">
    <source>
        <dbReference type="Pfam" id="PF08541"/>
    </source>
</evidence>
<comment type="caution">
    <text evidence="4">The sequence shown here is derived from an EMBL/GenBank/DDBJ whole genome shotgun (WGS) entry which is preliminary data.</text>
</comment>
<dbReference type="Proteomes" id="UP000784128">
    <property type="component" value="Unassembled WGS sequence"/>
</dbReference>
<evidence type="ECO:0000256" key="2">
    <source>
        <dbReference type="ARBA" id="ARBA00023315"/>
    </source>
</evidence>
<evidence type="ECO:0000313" key="4">
    <source>
        <dbReference type="EMBL" id="MBT1070193.1"/>
    </source>
</evidence>